<dbReference type="InterPro" id="IPR010071">
    <property type="entry name" value="AA_adenyl_dom"/>
</dbReference>
<dbReference type="SMART" id="SM00823">
    <property type="entry name" value="PKS_PP"/>
    <property type="match status" value="2"/>
</dbReference>
<dbReference type="InterPro" id="IPR020806">
    <property type="entry name" value="PKS_PP-bd"/>
</dbReference>
<dbReference type="InterPro" id="IPR006162">
    <property type="entry name" value="Ppantetheine_attach_site"/>
</dbReference>
<dbReference type="Pfam" id="PF00668">
    <property type="entry name" value="Condensation"/>
    <property type="match status" value="4"/>
</dbReference>
<feature type="domain" description="Carrier" evidence="4">
    <location>
        <begin position="3271"/>
        <end position="3346"/>
    </location>
</feature>
<dbReference type="GO" id="GO:0044550">
    <property type="term" value="P:secondary metabolite biosynthetic process"/>
    <property type="evidence" value="ECO:0007669"/>
    <property type="project" value="TreeGrafter"/>
</dbReference>
<dbReference type="PANTHER" id="PTHR45527:SF1">
    <property type="entry name" value="FATTY ACID SYNTHASE"/>
    <property type="match status" value="1"/>
</dbReference>
<dbReference type="STRING" id="632772.ROP_54870"/>
<dbReference type="PROSITE" id="PS50075">
    <property type="entry name" value="CARRIER"/>
    <property type="match status" value="2"/>
</dbReference>
<dbReference type="InterPro" id="IPR000873">
    <property type="entry name" value="AMP-dep_synth/lig_dom"/>
</dbReference>
<dbReference type="InterPro" id="IPR042099">
    <property type="entry name" value="ANL_N_sf"/>
</dbReference>
<dbReference type="Pfam" id="PF00975">
    <property type="entry name" value="Thioesterase"/>
    <property type="match status" value="1"/>
</dbReference>
<dbReference type="InterPro" id="IPR009081">
    <property type="entry name" value="PP-bd_ACP"/>
</dbReference>
<dbReference type="NCBIfam" id="TIGR01733">
    <property type="entry name" value="AA-adenyl-dom"/>
    <property type="match status" value="3"/>
</dbReference>
<dbReference type="Gene3D" id="3.40.50.12780">
    <property type="entry name" value="N-terminal domain of ligase-like"/>
    <property type="match status" value="2"/>
</dbReference>
<dbReference type="CDD" id="cd19540">
    <property type="entry name" value="LCL_NRPS-like"/>
    <property type="match status" value="1"/>
</dbReference>
<dbReference type="Pfam" id="PF00501">
    <property type="entry name" value="AMP-binding"/>
    <property type="match status" value="4"/>
</dbReference>
<comment type="cofactor">
    <cofactor evidence="1">
        <name>pantetheine 4'-phosphate</name>
        <dbReference type="ChEBI" id="CHEBI:47942"/>
    </cofactor>
</comment>
<dbReference type="Gene3D" id="3.30.559.10">
    <property type="entry name" value="Chloramphenicol acetyltransferase-like domain"/>
    <property type="match status" value="2"/>
</dbReference>
<dbReference type="NCBIfam" id="NF003417">
    <property type="entry name" value="PRK04813.1"/>
    <property type="match status" value="5"/>
</dbReference>
<dbReference type="SUPFAM" id="SSF56801">
    <property type="entry name" value="Acetyl-CoA synthetase-like"/>
    <property type="match status" value="4"/>
</dbReference>
<evidence type="ECO:0000313" key="6">
    <source>
        <dbReference type="Proteomes" id="UP000002212"/>
    </source>
</evidence>
<dbReference type="InterPro" id="IPR023213">
    <property type="entry name" value="CAT-like_dom_sf"/>
</dbReference>
<dbReference type="CDD" id="cd17646">
    <property type="entry name" value="A_NRPS_AB3403-like"/>
    <property type="match status" value="1"/>
</dbReference>
<dbReference type="Gene3D" id="3.40.50.980">
    <property type="match status" value="4"/>
</dbReference>
<dbReference type="PANTHER" id="PTHR45527">
    <property type="entry name" value="NONRIBOSOMAL PEPTIDE SYNTHETASE"/>
    <property type="match status" value="1"/>
</dbReference>
<dbReference type="InterPro" id="IPR020845">
    <property type="entry name" value="AMP-binding_CS"/>
</dbReference>
<dbReference type="HOGENOM" id="CLU_226236_0_0_11"/>
<dbReference type="Gene3D" id="3.30.559.30">
    <property type="entry name" value="Nonribosomal peptide synthetase, condensation domain"/>
    <property type="match status" value="4"/>
</dbReference>
<dbReference type="InterPro" id="IPR025110">
    <property type="entry name" value="AMP-bd_C"/>
</dbReference>
<dbReference type="SMART" id="SM00824">
    <property type="entry name" value="PKS_TE"/>
    <property type="match status" value="1"/>
</dbReference>
<reference evidence="5 6" key="1">
    <citation type="submission" date="2009-03" db="EMBL/GenBank/DDBJ databases">
        <title>Comparison of the complete genome sequences of Rhodococcus erythropolis PR4 and Rhodococcus opacus B4.</title>
        <authorList>
            <person name="Takarada H."/>
            <person name="Sekine M."/>
            <person name="Hosoyama A."/>
            <person name="Yamada R."/>
            <person name="Fujisawa T."/>
            <person name="Omata S."/>
            <person name="Shimizu A."/>
            <person name="Tsukatani N."/>
            <person name="Tanikawa S."/>
            <person name="Fujita N."/>
            <person name="Harayama S."/>
        </authorList>
    </citation>
    <scope>NUCLEOTIDE SEQUENCE [LARGE SCALE GENOMIC DNA]</scope>
    <source>
        <strain evidence="5 6">B4</strain>
    </source>
</reference>
<dbReference type="UniPathway" id="UPA00011"/>
<accession>C1AWG1</accession>
<dbReference type="EMBL" id="AP011115">
    <property type="protein sequence ID" value="BAH53734.1"/>
    <property type="molecule type" value="Genomic_DNA"/>
</dbReference>
<sequence length="3607" mass="386220">MGSGFPRETAGELDSRAFPLSHAQKGLWFAQQLDPNVPILVAQYVELRGPVDIGALKWASEQGSFDIESPGVRIVDHAGEPYQLADETIDDELAYIDLRSREDPVAEAHRWMDERRRRPMSVYRDRLISATLLHVGGDHYFLTTFAHHLILDGYGAMVLMNRVAELYTHAVERTEAPASKAVPLRELYESEDAYPRSRRFEIDREYWAERTTNLPEPSRLTDRQSAPSTVSLLASEVMDPLVVGELEALAQEWNSFEVPIVVAAFAAFLARMTGNSDVVLSLPVSARTTAGARRSGGSVANIVPLRIEVDPHGTTHDLVRRVQLELTGALRHQRFRYEDILHDMRSTSRVGRGFGPMVNIMMFHTETWWGEVLGELNVLTAGPVDDLAVAIYPGAAGQNVRVDFEGNPAVYEREELAGHHARFLEYLGGFVGADAGAAVGGLPLLVQDELDALVPLDGPASVDPLTLPDLLDLTADSDTVAVRCGDAEMTYRALHERSNRLARRLLEQGVGVGNRVALMLPRSIEQVVAVWAVARCGAAFVPVDPDYPGERIAHMIEESGVTIALAADPEVVPAGVRWVDVADAPGDGTPVAAVELAHPIRLDNAAYVIYTSGSVGAPRGITMPHRGLANHAAALRRLYAADSRSRVLMCASPSYDASIHELLVAVTAGATLVIAPPPVRGGKAMADLLRRERITHWTTTPAVPAQMDPAGFPDLEVLAVAGEVCPPELVARWGVGRKVLNLYGPTEVTVWATATDALFPGRRPTIGRPIEGVSAVVLDRFLQPVPAGVVGELYLSGPGVGRGYLERPGASATRFVANPFATDLQRMYRTGDLVRWSKNHELEFVDRADDQVKIRGFRVELGEITAVLGRHPGVDTAIAVAHERNGELAVDGYVHGTGLDPDEVLAGVAERLPGYMVPSTVTVLDAVPLTPSGKVDRSALPVPAPYDRELRYWKRQLEGLPPLSLPADRDVSGRAGALTGAVPFAVEPALYRRVHELAADHAVSPFTIVHAAVAAVLSVVSGADDLAIGAVLSDGHMGGNVDDSEPLALRSRLDPRLTFDEFLRETHRVEQRARAHGEVPFAHVTDIAGQERSPGRHPLFQAMLSVDAETEREFDGLDLVVSLRGLPDGDRLEGVLRYAAHRFERQTVEHWARRLHRLFAVITGNPSVALSAIDLLTPEERALAVGGSQDFAHDIASLPEVFRRRVADSPDAVAVACGGEMVTYAEIDRRSAVLARALNRSGIGDSSIVAVGLSNPVDYVVAHVAVVRSGAACLPLSPDHPTERIRYLLADVVPTLLLISRRDAEAIPHGGYPTVLLDDIEFGGNGELDVTASVPAPIHPDRVAYVLCPVGSEPVAVTHANVLARVRSGSDGDSVVADLWASLVDGRTAGHDHRGERGLTQPTYLDAGSRVYVLDRALRPVPPGTVGELYVGGQQVARGFHRRPPDTAGRFVADPFVPPGAGHGGGVRMFRTGDRGRYLDGRLERLPRSSGDSGLARWQRALRGVGSSSPVPTDRMVGGSASPSDCVHEFSIGADRHEAAARLAREQGVTLFTVLRATLAILLARVGVHRDIVIGAEAGLTGDRTNTVALRTRVTPAMSFLEVLEQVRGFDVAAFQHADVPFEALADLLGGERPQVSLALTPTSERGTVPTPFDLAFTYSERWSDHVPAGVDGVVTYTPSLFDAATVRSLAELFGDVLAAGTDRPGIEVGNIGLAAGAVLDGGAPSAPRTITEILTGTARDFPDAHALADGTVTLTYRDLDTRSDALAHVLIDAGARPGRVIALALPRSVDFMIALWAITKTGAAFVPVDPTHPAERLERVLTEADVCIGVGAMSVGGSRIVWLPVTAGEYLNDVPPVRVPVHPDEVAYVIYTSGSTGTPKGVMVPHRGVSSLTEEAVRRYRVTPDSRVLHAYNPTFDAALLEMLLAFASGACLVVAPAEVYAGPDLQRVLVEHRVSHYLSTPAVLSSLSVHGLEHIEVVAVGGETLHPDLAAAWSDGRRMLNAYGPTESTVVATLAAVDGHVTIGGPISGTTGWVLDDRLRAVPVGAIGELYLSGSGLARGYVGDPGRSAVRFVAAADGVRMYRTGDLVHRRADGNLQFIARVDRQVKIRGVRIEPGEVDAVISRVAEVDGAITVARPNAAGADALVSYVVPRGSLDVELLRKRLEDVLPSYLVPSAIVVLDAFPLNPSGKIDVKALPAPVLESRVFRAPESAVQETVVAVFAEVLAVEQVGLDDEFFALGGNSLIATQAAARLGEALNAHVPVRILFEALTVEALAEQLSSLPGTGNRPVLSRRPRPEHVPLSPAQQRMWFLSRFDPSSPAYNIPLAVRVTGDLNVSALQQALRDVLERHESLRTVFPEHDGTPVQVVLPAESVELDLFPTAVTADVVDAHVLSVLARGFDVSASVPIRARILQVSEHELIVVVVVHHISADGVSMAPLGRDVATAYLARSRGERPGWAPLEVQYADFALWQREVLGDERDPESLAAKQFEYWTRTLADLPEFLELPTDRPRPAVRTNRGAVVPVTVGAATHGRLGAVAQRHNATLFMVVHAALAVLLARVTATSDIVIGTPVAGRGERALDDVVGMFVNTLVLRTEVDVDATLLGVLERARQADLGAMAHAEVPFERLVEILNPARSQSHSSLFQVMLAFQNQAPASLELPGLAITPLEIAAQVTKFDLDFSLSDTYDENGDPAGIAGTLTYSTELFDSETAHRFVGGLVRVVEEFASRPEQQVGDVSLLTVDETARMLDTWNSTDVALGGETLVDLLDAQVARTAGAVAVVFDGGSWTYGELDARVNRLARLLVARGIGPDCLVALAVERSLDMIVGMCAVLRAGGGYVPLDPEHPAERIADVLGSAAADLVLTTSRTHAPLPTGITHIDIDTVDLSGFDPGPLRNADRVRPLRPQNTAYVLFTSGSTGRPKGVVVSHAAIVNQLRWLAGEYEVTAADRGMLKAPYTFDVSVWEVFLPLTVGARLVVTRPGGHRELDYLAAVIREHRITMMHFVPSVLAAFLAMGEGEALTSLRHLYVGGEEVSPELAEDAMALRPGAFHNTYGPTEAAVTTTAFTLGASADVRVPIGAPVWNTRAYVLDARLRPVPVGVAGELYLGGDQLARGYAGRSELTAERFVADPFGRRGERLYRTGDLVKWTSAGQLVYLGRTDLQVKMRGLRIELREVESALEAAAGVSQAAAALVADERGGDHLVGYVVAEPGRQIDTGALTVSARERLPSYMVPSQIMILDELPLASAGKLDRRALPKPRFEPRAFRAPRTDTEIAVATVFGELLGVDRVGADDNFFELGGNSLTAVRVVSALEASTGIAVPLHTVMTDPTPSSIAARMNSADRERDRSLDVVFPIRTAGEGRPLFCIHPIVGLAWCYTGLASRIDPDRPIYGLQSPAIAGDDSLPASIDALAARYVAEIRGIQAQGPYDLLGWSLGGVLAHAVAVQLQDAGDEVATLVMLDSYAHQPHAAETDVPVSVGDLLAGIGVEAEVPAAVVDMTPESALDLLAAPGGPTAVLNREQLQALIASAAHQCALLEHHRPGVFRGDVAFFTAGRDDPTGSEAAATWQPYVAGAVRNRTVDSAHWHMTSPRVLRLVGSALRID</sequence>
<proteinExistence type="predicted"/>
<evidence type="ECO:0000313" key="5">
    <source>
        <dbReference type="EMBL" id="BAH53734.1"/>
    </source>
</evidence>
<dbReference type="SUPFAM" id="SSF47336">
    <property type="entry name" value="ACP-like"/>
    <property type="match status" value="2"/>
</dbReference>
<dbReference type="CDD" id="cd05930">
    <property type="entry name" value="A_NRPS"/>
    <property type="match status" value="1"/>
</dbReference>
<dbReference type="PROSITE" id="PS00455">
    <property type="entry name" value="AMP_BINDING"/>
    <property type="match status" value="2"/>
</dbReference>
<dbReference type="Pfam" id="PF00550">
    <property type="entry name" value="PP-binding"/>
    <property type="match status" value="2"/>
</dbReference>
<dbReference type="InterPro" id="IPR029058">
    <property type="entry name" value="AB_hydrolase_fold"/>
</dbReference>
<dbReference type="KEGG" id="rop:ROP_54870"/>
<dbReference type="OrthoDB" id="4506464at2"/>
<evidence type="ECO:0000256" key="1">
    <source>
        <dbReference type="ARBA" id="ARBA00001957"/>
    </source>
</evidence>
<dbReference type="FunFam" id="3.40.50.12780:FF:000012">
    <property type="entry name" value="Non-ribosomal peptide synthetase"/>
    <property type="match status" value="1"/>
</dbReference>
<dbReference type="PROSITE" id="PS00012">
    <property type="entry name" value="PHOSPHOPANTETHEINE"/>
    <property type="match status" value="2"/>
</dbReference>
<evidence type="ECO:0000256" key="2">
    <source>
        <dbReference type="ARBA" id="ARBA00022450"/>
    </source>
</evidence>
<evidence type="ECO:0000259" key="4">
    <source>
        <dbReference type="PROSITE" id="PS50075"/>
    </source>
</evidence>
<feature type="domain" description="Carrier" evidence="4">
    <location>
        <begin position="2210"/>
        <end position="2285"/>
    </location>
</feature>
<keyword evidence="2" id="KW-0596">Phosphopantetheine</keyword>
<dbReference type="GO" id="GO:0003824">
    <property type="term" value="F:catalytic activity"/>
    <property type="evidence" value="ECO:0007669"/>
    <property type="project" value="InterPro"/>
</dbReference>
<dbReference type="InterPro" id="IPR001242">
    <property type="entry name" value="Condensation_dom"/>
</dbReference>
<dbReference type="Gene3D" id="3.30.300.30">
    <property type="match status" value="3"/>
</dbReference>
<dbReference type="Gene3D" id="1.10.1200.10">
    <property type="entry name" value="ACP-like"/>
    <property type="match status" value="1"/>
</dbReference>
<evidence type="ECO:0000256" key="3">
    <source>
        <dbReference type="ARBA" id="ARBA00022553"/>
    </source>
</evidence>
<name>C1AWG1_RHOOB</name>
<organism evidence="5 6">
    <name type="scientific">Rhodococcus opacus (strain B4)</name>
    <dbReference type="NCBI Taxonomy" id="632772"/>
    <lineage>
        <taxon>Bacteria</taxon>
        <taxon>Bacillati</taxon>
        <taxon>Actinomycetota</taxon>
        <taxon>Actinomycetes</taxon>
        <taxon>Mycobacteriales</taxon>
        <taxon>Nocardiaceae</taxon>
        <taxon>Rhodococcus</taxon>
    </lineage>
</organism>
<dbReference type="PATRIC" id="fig|632772.20.peg.5729"/>
<dbReference type="FunFam" id="3.40.50.980:FF:000001">
    <property type="entry name" value="Non-ribosomal peptide synthetase"/>
    <property type="match status" value="1"/>
</dbReference>
<dbReference type="FunFam" id="2.30.38.10:FF:000001">
    <property type="entry name" value="Non-ribosomal peptide synthetase PvdI"/>
    <property type="match status" value="1"/>
</dbReference>
<keyword evidence="3" id="KW-0597">Phosphoprotein</keyword>
<dbReference type="Pfam" id="PF13193">
    <property type="entry name" value="AMP-binding_C"/>
    <property type="match status" value="3"/>
</dbReference>
<dbReference type="GO" id="GO:0031177">
    <property type="term" value="F:phosphopantetheine binding"/>
    <property type="evidence" value="ECO:0007669"/>
    <property type="project" value="InterPro"/>
</dbReference>
<dbReference type="Gene3D" id="2.30.38.10">
    <property type="entry name" value="Luciferase, Domain 3"/>
    <property type="match status" value="3"/>
</dbReference>
<dbReference type="Gene3D" id="3.40.50.1820">
    <property type="entry name" value="alpha/beta hydrolase"/>
    <property type="match status" value="1"/>
</dbReference>
<gene>
    <name evidence="5" type="ordered locus">ROP_54870</name>
</gene>
<dbReference type="InterPro" id="IPR001031">
    <property type="entry name" value="Thioesterase"/>
</dbReference>
<dbReference type="InterPro" id="IPR020802">
    <property type="entry name" value="TesA-like"/>
</dbReference>
<dbReference type="InterPro" id="IPR036736">
    <property type="entry name" value="ACP-like_sf"/>
</dbReference>
<dbReference type="RefSeq" id="WP_015889235.1">
    <property type="nucleotide sequence ID" value="NC_012522.1"/>
</dbReference>
<dbReference type="GO" id="GO:0043041">
    <property type="term" value="P:amino acid activation for nonribosomal peptide biosynthetic process"/>
    <property type="evidence" value="ECO:0007669"/>
    <property type="project" value="TreeGrafter"/>
</dbReference>
<dbReference type="GO" id="GO:0005737">
    <property type="term" value="C:cytoplasm"/>
    <property type="evidence" value="ECO:0007669"/>
    <property type="project" value="TreeGrafter"/>
</dbReference>
<dbReference type="Proteomes" id="UP000002212">
    <property type="component" value="Chromosome"/>
</dbReference>
<protein>
    <submittedName>
        <fullName evidence="5">Putative non-ribosomal peptide synthetase</fullName>
    </submittedName>
</protein>
<dbReference type="SUPFAM" id="SSF52777">
    <property type="entry name" value="CoA-dependent acyltransferases"/>
    <property type="match status" value="6"/>
</dbReference>
<dbReference type="SUPFAM" id="SSF53474">
    <property type="entry name" value="alpha/beta-Hydrolases"/>
    <property type="match status" value="1"/>
</dbReference>
<dbReference type="GO" id="GO:0008610">
    <property type="term" value="P:lipid biosynthetic process"/>
    <property type="evidence" value="ECO:0007669"/>
    <property type="project" value="UniProtKB-ARBA"/>
</dbReference>
<dbReference type="InterPro" id="IPR045851">
    <property type="entry name" value="AMP-bd_C_sf"/>
</dbReference>